<evidence type="ECO:0000256" key="9">
    <source>
        <dbReference type="ARBA" id="ARBA00041620"/>
    </source>
</evidence>
<dbReference type="CDD" id="cd00834">
    <property type="entry name" value="KAS_I_II"/>
    <property type="match status" value="1"/>
</dbReference>
<evidence type="ECO:0000259" key="14">
    <source>
        <dbReference type="PROSITE" id="PS52004"/>
    </source>
</evidence>
<evidence type="ECO:0000256" key="11">
    <source>
        <dbReference type="ARBA" id="ARBA00048121"/>
    </source>
</evidence>
<dbReference type="PANTHER" id="PTHR11712:SF306">
    <property type="entry name" value="3-OXOACYL-[ACYL-CARRIER-PROTEIN] SYNTHASE 1"/>
    <property type="match status" value="1"/>
</dbReference>
<dbReference type="PROSITE" id="PS52004">
    <property type="entry name" value="KS3_2"/>
    <property type="match status" value="1"/>
</dbReference>
<dbReference type="InterPro" id="IPR020841">
    <property type="entry name" value="PKS_Beta-ketoAc_synthase_dom"/>
</dbReference>
<dbReference type="SUPFAM" id="SSF53901">
    <property type="entry name" value="Thiolase-like"/>
    <property type="match status" value="2"/>
</dbReference>
<keyword evidence="7" id="KW-0012">Acyltransferase</keyword>
<comment type="catalytic activity">
    <reaction evidence="11">
        <text>(3Z)-decenoyl-[ACP] + malonyl-[ACP] + H(+) = 3-oxo-(5Z)-dodecenoyl-[ACP] + holo-[ACP] + CO2</text>
        <dbReference type="Rhea" id="RHEA:54940"/>
        <dbReference type="Rhea" id="RHEA-COMP:9623"/>
        <dbReference type="Rhea" id="RHEA-COMP:9685"/>
        <dbReference type="Rhea" id="RHEA-COMP:9927"/>
        <dbReference type="Rhea" id="RHEA-COMP:14042"/>
        <dbReference type="ChEBI" id="CHEBI:15378"/>
        <dbReference type="ChEBI" id="CHEBI:16526"/>
        <dbReference type="ChEBI" id="CHEBI:64479"/>
        <dbReference type="ChEBI" id="CHEBI:78449"/>
        <dbReference type="ChEBI" id="CHEBI:78798"/>
        <dbReference type="ChEBI" id="CHEBI:138410"/>
    </reaction>
    <physiologicalReaction direction="left-to-right" evidence="11">
        <dbReference type="Rhea" id="RHEA:54941"/>
    </physiologicalReaction>
</comment>
<evidence type="ECO:0000313" key="16">
    <source>
        <dbReference type="Proteomes" id="UP000245762"/>
    </source>
</evidence>
<dbReference type="InterPro" id="IPR000794">
    <property type="entry name" value="Beta-ketoacyl_synthase"/>
</dbReference>
<dbReference type="InterPro" id="IPR014031">
    <property type="entry name" value="Ketoacyl_synth_C"/>
</dbReference>
<evidence type="ECO:0000313" key="15">
    <source>
        <dbReference type="EMBL" id="PWL38845.1"/>
    </source>
</evidence>
<dbReference type="Gene3D" id="3.40.47.10">
    <property type="match status" value="2"/>
</dbReference>
<dbReference type="Proteomes" id="UP000245762">
    <property type="component" value="Unassembled WGS sequence"/>
</dbReference>
<evidence type="ECO:0000256" key="13">
    <source>
        <dbReference type="RuleBase" id="RU003694"/>
    </source>
</evidence>
<evidence type="ECO:0000256" key="1">
    <source>
        <dbReference type="ARBA" id="ARBA00004496"/>
    </source>
</evidence>
<evidence type="ECO:0000256" key="10">
    <source>
        <dbReference type="ARBA" id="ARBA00042143"/>
    </source>
</evidence>
<comment type="catalytic activity">
    <reaction evidence="12">
        <text>a fatty acyl-[ACP] + malonyl-[ACP] + H(+) = a 3-oxoacyl-[ACP] + holo-[ACP] + CO2</text>
        <dbReference type="Rhea" id="RHEA:22836"/>
        <dbReference type="Rhea" id="RHEA-COMP:9623"/>
        <dbReference type="Rhea" id="RHEA-COMP:9685"/>
        <dbReference type="Rhea" id="RHEA-COMP:9916"/>
        <dbReference type="Rhea" id="RHEA-COMP:14125"/>
        <dbReference type="ChEBI" id="CHEBI:15378"/>
        <dbReference type="ChEBI" id="CHEBI:16526"/>
        <dbReference type="ChEBI" id="CHEBI:64479"/>
        <dbReference type="ChEBI" id="CHEBI:78449"/>
        <dbReference type="ChEBI" id="CHEBI:78776"/>
        <dbReference type="ChEBI" id="CHEBI:138651"/>
        <dbReference type="EC" id="2.3.1.41"/>
    </reaction>
    <physiologicalReaction direction="left-to-right" evidence="12">
        <dbReference type="Rhea" id="RHEA:22837"/>
    </physiologicalReaction>
</comment>
<dbReference type="PANTHER" id="PTHR11712">
    <property type="entry name" value="POLYKETIDE SYNTHASE-RELATED"/>
    <property type="match status" value="1"/>
</dbReference>
<evidence type="ECO:0000256" key="12">
    <source>
        <dbReference type="ARBA" id="ARBA00048506"/>
    </source>
</evidence>
<evidence type="ECO:0000256" key="5">
    <source>
        <dbReference type="ARBA" id="ARBA00022490"/>
    </source>
</evidence>
<dbReference type="GO" id="GO:0004315">
    <property type="term" value="F:3-oxoacyl-[acyl-carrier-protein] synthase activity"/>
    <property type="evidence" value="ECO:0007669"/>
    <property type="project" value="UniProtKB-EC"/>
</dbReference>
<evidence type="ECO:0000256" key="6">
    <source>
        <dbReference type="ARBA" id="ARBA00022679"/>
    </source>
</evidence>
<dbReference type="EC" id="2.3.1.41" evidence="4"/>
<dbReference type="EMBL" id="QGEG01000002">
    <property type="protein sequence ID" value="PWL38845.1"/>
    <property type="molecule type" value="Genomic_DNA"/>
</dbReference>
<sequence>MKTRVVVTGMGVCAPNGISLSEFAASLKNGVSGIRFHPELEKLKFGCQIAGKPQIDDVDLNEYFSKIQLKGLNASGVFYGVIAGKDAWKDAGLASTSNETPDWDSGIIFGTGILGVDKFREAIYQVDAGNVRRLGSTSVIQTMASGISAYLGGMLGCGNQVTTNSSACTTGTEAILMGYDRIKNKKAKRMLVGSCSDSGPYVWGGFDAMRILPRNYNNKPGAASRPMSASAAGFVPGSGAGAMVLESLESALERGATIYGEIIGGDVNSGGQMGGGSMTAPNGEAVQRCITNAIQDSGIDPKDIDAVNGHLTATAKDPNEISNWSQALGRFGIDFPFVNSFKALFGHCLAAAGSIECVGTLLQFRENQIFGSINCEDIHPEIISMIDASKIPQATIEFEPKIIAKASFGFGDVNACIIFKAYSQKQP</sequence>
<comment type="caution">
    <text evidence="15">The sequence shown here is derived from an EMBL/GenBank/DDBJ whole genome shotgun (WGS) entry which is preliminary data.</text>
</comment>
<keyword evidence="6 13" id="KW-0808">Transferase</keyword>
<organism evidence="15 16">
    <name type="scientific">Flagellimonas aquimarina</name>
    <dbReference type="NCBI Taxonomy" id="2201895"/>
    <lineage>
        <taxon>Bacteria</taxon>
        <taxon>Pseudomonadati</taxon>
        <taxon>Bacteroidota</taxon>
        <taxon>Flavobacteriia</taxon>
        <taxon>Flavobacteriales</taxon>
        <taxon>Flavobacteriaceae</taxon>
        <taxon>Flagellimonas</taxon>
    </lineage>
</organism>
<comment type="similarity">
    <text evidence="2 13">Belongs to the thiolase-like superfamily. Beta-ketoacyl-ACP synthases family.</text>
</comment>
<evidence type="ECO:0000256" key="3">
    <source>
        <dbReference type="ARBA" id="ARBA00011738"/>
    </source>
</evidence>
<dbReference type="SMART" id="SM00825">
    <property type="entry name" value="PKS_KS"/>
    <property type="match status" value="1"/>
</dbReference>
<comment type="subcellular location">
    <subcellularLocation>
        <location evidence="1">Cytoplasm</location>
    </subcellularLocation>
</comment>
<dbReference type="GO" id="GO:0006633">
    <property type="term" value="P:fatty acid biosynthetic process"/>
    <property type="evidence" value="ECO:0007669"/>
    <property type="project" value="TreeGrafter"/>
</dbReference>
<dbReference type="AlphaFoldDB" id="A0A316L1I1"/>
<proteinExistence type="inferred from homology"/>
<dbReference type="RefSeq" id="WP_109663101.1">
    <property type="nucleotide sequence ID" value="NZ_QGEG01000002.1"/>
</dbReference>
<evidence type="ECO:0000256" key="8">
    <source>
        <dbReference type="ARBA" id="ARBA00039450"/>
    </source>
</evidence>
<evidence type="ECO:0000256" key="4">
    <source>
        <dbReference type="ARBA" id="ARBA00013191"/>
    </source>
</evidence>
<protein>
    <recommendedName>
        <fullName evidence="8">3-oxoacyl-[acyl-carrier-protein] synthase 1</fullName>
        <ecNumber evidence="4">2.3.1.41</ecNumber>
    </recommendedName>
    <alternativeName>
        <fullName evidence="9">3-oxoacyl-[acyl-carrier-protein] synthase I</fullName>
    </alternativeName>
    <alternativeName>
        <fullName evidence="10">Beta-ketoacyl-ACP synthase I</fullName>
    </alternativeName>
</protein>
<dbReference type="GO" id="GO:0005829">
    <property type="term" value="C:cytosol"/>
    <property type="evidence" value="ECO:0007669"/>
    <property type="project" value="TreeGrafter"/>
</dbReference>
<reference evidence="15 16" key="1">
    <citation type="submission" date="2018-05" db="EMBL/GenBank/DDBJ databases">
        <title>Complete genome sequence of Flagellimonas aquimarina ECD12 isolated from seaweed Ecklonia cava.</title>
        <authorList>
            <person name="Choi S."/>
            <person name="Seong C."/>
        </authorList>
    </citation>
    <scope>NUCLEOTIDE SEQUENCE [LARGE SCALE GENOMIC DNA]</scope>
    <source>
        <strain evidence="15 16">ECD12</strain>
    </source>
</reference>
<evidence type="ECO:0000256" key="7">
    <source>
        <dbReference type="ARBA" id="ARBA00023315"/>
    </source>
</evidence>
<evidence type="ECO:0000256" key="2">
    <source>
        <dbReference type="ARBA" id="ARBA00008467"/>
    </source>
</evidence>
<dbReference type="InterPro" id="IPR016039">
    <property type="entry name" value="Thiolase-like"/>
</dbReference>
<feature type="domain" description="Ketosynthase family 3 (KS3)" evidence="14">
    <location>
        <begin position="2"/>
        <end position="421"/>
    </location>
</feature>
<dbReference type="Pfam" id="PF02801">
    <property type="entry name" value="Ketoacyl-synt_C"/>
    <property type="match status" value="1"/>
</dbReference>
<comment type="subunit">
    <text evidence="3">Homodimer.</text>
</comment>
<keyword evidence="5" id="KW-0963">Cytoplasm</keyword>
<gene>
    <name evidence="15" type="ORF">DKG77_11435</name>
</gene>
<dbReference type="Pfam" id="PF00109">
    <property type="entry name" value="ketoacyl-synt"/>
    <property type="match status" value="1"/>
</dbReference>
<dbReference type="InterPro" id="IPR014030">
    <property type="entry name" value="Ketoacyl_synth_N"/>
</dbReference>
<accession>A0A316L1I1</accession>
<name>A0A316L1I1_9FLAO</name>
<dbReference type="OrthoDB" id="9808669at2"/>
<keyword evidence="16" id="KW-1185">Reference proteome</keyword>